<keyword evidence="3 6" id="KW-0812">Transmembrane</keyword>
<feature type="transmembrane region" description="Helical" evidence="6">
    <location>
        <begin position="215"/>
        <end position="242"/>
    </location>
</feature>
<dbReference type="InterPro" id="IPR051258">
    <property type="entry name" value="Diverse_Substrate_Transporter"/>
</dbReference>
<dbReference type="Proteomes" id="UP001156881">
    <property type="component" value="Unassembled WGS sequence"/>
</dbReference>
<feature type="transmembrane region" description="Helical" evidence="6">
    <location>
        <begin position="134"/>
        <end position="154"/>
    </location>
</feature>
<dbReference type="RefSeq" id="WP_183511625.1">
    <property type="nucleotide sequence ID" value="NZ_BSPG01000011.1"/>
</dbReference>
<accession>A0A7W6ASI7</accession>
<dbReference type="PANTHER" id="PTHR42920:SF5">
    <property type="entry name" value="EAMA DOMAIN-CONTAINING PROTEIN"/>
    <property type="match status" value="1"/>
</dbReference>
<reference evidence="8" key="4">
    <citation type="submission" date="2023-01" db="EMBL/GenBank/DDBJ databases">
        <title>Draft genome sequence of Methylobacterium brachythecii strain NBRC 107710.</title>
        <authorList>
            <person name="Sun Q."/>
            <person name="Mori K."/>
        </authorList>
    </citation>
    <scope>NUCLEOTIDE SEQUENCE</scope>
    <source>
        <strain evidence="8">NBRC 107710</strain>
    </source>
</reference>
<evidence type="ECO:0000313" key="11">
    <source>
        <dbReference type="Proteomes" id="UP001156881"/>
    </source>
</evidence>
<sequence>MIDDPASQPLRAAQGSAWALFAISIWAGWMVLTRFDLGESTLTIYDITAIRFGTAAILLLPVLFRHGAIARSVGIGGTALMVMGAGAPYALVAASGLQFAPAAQAGALIPGVMPLFATALSVVVLKEAVSRQRLVGFILIPLGVLLLVGPSLLAPVGHRWIGQVLFLSAALCWAIYTVTVRRSGLRPLHGAAVVTFWSACLFLPIYLLAPLPRGIASASISTIAIQVIFQGLLTSVVSLIAFNRAVSILGASRAAVFASLVPALATLMAIPILGEVPSSSEVGAIGLISLGVLIGSGAVPRWRRPAPAPGPLARRSH</sequence>
<evidence type="ECO:0000259" key="7">
    <source>
        <dbReference type="Pfam" id="PF00892"/>
    </source>
</evidence>
<dbReference type="PANTHER" id="PTHR42920">
    <property type="entry name" value="OS03G0707200 PROTEIN-RELATED"/>
    <property type="match status" value="1"/>
</dbReference>
<reference evidence="8" key="1">
    <citation type="journal article" date="2014" name="Int. J. Syst. Evol. Microbiol.">
        <title>Complete genome of a new Firmicutes species belonging to the dominant human colonic microbiota ('Ruminococcus bicirculans') reveals two chromosomes and a selective capacity to utilize plant glucans.</title>
        <authorList>
            <consortium name="NISC Comparative Sequencing Program"/>
            <person name="Wegmann U."/>
            <person name="Louis P."/>
            <person name="Goesmann A."/>
            <person name="Henrissat B."/>
            <person name="Duncan S.H."/>
            <person name="Flint H.J."/>
        </authorList>
    </citation>
    <scope>NUCLEOTIDE SEQUENCE</scope>
    <source>
        <strain evidence="8">NBRC 107710</strain>
    </source>
</reference>
<feature type="transmembrane region" description="Helical" evidence="6">
    <location>
        <begin position="160"/>
        <end position="178"/>
    </location>
</feature>
<comment type="caution">
    <text evidence="9">The sequence shown here is derived from an EMBL/GenBank/DDBJ whole genome shotgun (WGS) entry which is preliminary data.</text>
</comment>
<feature type="domain" description="EamA" evidence="7">
    <location>
        <begin position="15"/>
        <end position="148"/>
    </location>
</feature>
<evidence type="ECO:0000256" key="5">
    <source>
        <dbReference type="ARBA" id="ARBA00023136"/>
    </source>
</evidence>
<evidence type="ECO:0000313" key="10">
    <source>
        <dbReference type="Proteomes" id="UP000517759"/>
    </source>
</evidence>
<keyword evidence="4 6" id="KW-1133">Transmembrane helix</keyword>
<gene>
    <name evidence="8" type="ORF">GCM10007884_23040</name>
    <name evidence="9" type="ORF">GGR33_004705</name>
</gene>
<feature type="domain" description="EamA" evidence="7">
    <location>
        <begin position="161"/>
        <end position="294"/>
    </location>
</feature>
<proteinExistence type="predicted"/>
<dbReference type="InterPro" id="IPR037185">
    <property type="entry name" value="EmrE-like"/>
</dbReference>
<dbReference type="Proteomes" id="UP000517759">
    <property type="component" value="Unassembled WGS sequence"/>
</dbReference>
<feature type="transmembrane region" description="Helical" evidence="6">
    <location>
        <begin position="190"/>
        <end position="209"/>
    </location>
</feature>
<dbReference type="Pfam" id="PF00892">
    <property type="entry name" value="EamA"/>
    <property type="match status" value="2"/>
</dbReference>
<keyword evidence="5 6" id="KW-0472">Membrane</keyword>
<dbReference type="InterPro" id="IPR000620">
    <property type="entry name" value="EamA_dom"/>
</dbReference>
<keyword evidence="2" id="KW-1003">Cell membrane</keyword>
<evidence type="ECO:0000256" key="4">
    <source>
        <dbReference type="ARBA" id="ARBA00022989"/>
    </source>
</evidence>
<dbReference type="EMBL" id="JACIDN010000010">
    <property type="protein sequence ID" value="MBB3905177.1"/>
    <property type="molecule type" value="Genomic_DNA"/>
</dbReference>
<comment type="subcellular location">
    <subcellularLocation>
        <location evidence="1">Cell membrane</location>
        <topology evidence="1">Multi-pass membrane protein</topology>
    </subcellularLocation>
</comment>
<feature type="transmembrane region" description="Helical" evidence="6">
    <location>
        <begin position="44"/>
        <end position="64"/>
    </location>
</feature>
<dbReference type="AlphaFoldDB" id="A0A7W6ASI7"/>
<name>A0A7W6ASI7_9HYPH</name>
<evidence type="ECO:0000256" key="6">
    <source>
        <dbReference type="SAM" id="Phobius"/>
    </source>
</evidence>
<reference evidence="11" key="2">
    <citation type="journal article" date="2019" name="Int. J. Syst. Evol. Microbiol.">
        <title>The Global Catalogue of Microorganisms (GCM) 10K type strain sequencing project: providing services to taxonomists for standard genome sequencing and annotation.</title>
        <authorList>
            <consortium name="The Broad Institute Genomics Platform"/>
            <consortium name="The Broad Institute Genome Sequencing Center for Infectious Disease"/>
            <person name="Wu L."/>
            <person name="Ma J."/>
        </authorList>
    </citation>
    <scope>NUCLEOTIDE SEQUENCE [LARGE SCALE GENOMIC DNA]</scope>
    <source>
        <strain evidence="11">NBRC 107710</strain>
    </source>
</reference>
<organism evidence="9 10">
    <name type="scientific">Methylobacterium brachythecii</name>
    <dbReference type="NCBI Taxonomy" id="1176177"/>
    <lineage>
        <taxon>Bacteria</taxon>
        <taxon>Pseudomonadati</taxon>
        <taxon>Pseudomonadota</taxon>
        <taxon>Alphaproteobacteria</taxon>
        <taxon>Hyphomicrobiales</taxon>
        <taxon>Methylobacteriaceae</taxon>
        <taxon>Methylobacterium</taxon>
    </lineage>
</organism>
<keyword evidence="11" id="KW-1185">Reference proteome</keyword>
<feature type="transmembrane region" description="Helical" evidence="6">
    <location>
        <begin position="280"/>
        <end position="299"/>
    </location>
</feature>
<protein>
    <submittedName>
        <fullName evidence="9">Drug/metabolite transporter (DMT)-like permease</fullName>
    </submittedName>
</protein>
<evidence type="ECO:0000256" key="1">
    <source>
        <dbReference type="ARBA" id="ARBA00004651"/>
    </source>
</evidence>
<feature type="transmembrane region" description="Helical" evidence="6">
    <location>
        <begin position="105"/>
        <end position="125"/>
    </location>
</feature>
<feature type="transmembrane region" description="Helical" evidence="6">
    <location>
        <begin position="254"/>
        <end position="274"/>
    </location>
</feature>
<evidence type="ECO:0000256" key="2">
    <source>
        <dbReference type="ARBA" id="ARBA00022475"/>
    </source>
</evidence>
<dbReference type="SUPFAM" id="SSF103481">
    <property type="entry name" value="Multidrug resistance efflux transporter EmrE"/>
    <property type="match status" value="2"/>
</dbReference>
<feature type="transmembrane region" description="Helical" evidence="6">
    <location>
        <begin position="76"/>
        <end position="99"/>
    </location>
</feature>
<evidence type="ECO:0000313" key="9">
    <source>
        <dbReference type="EMBL" id="MBB3905177.1"/>
    </source>
</evidence>
<dbReference type="EMBL" id="BSPG01000011">
    <property type="protein sequence ID" value="GLS44316.1"/>
    <property type="molecule type" value="Genomic_DNA"/>
</dbReference>
<dbReference type="GO" id="GO:0005886">
    <property type="term" value="C:plasma membrane"/>
    <property type="evidence" value="ECO:0007669"/>
    <property type="project" value="UniProtKB-SubCell"/>
</dbReference>
<evidence type="ECO:0000313" key="8">
    <source>
        <dbReference type="EMBL" id="GLS44316.1"/>
    </source>
</evidence>
<evidence type="ECO:0000256" key="3">
    <source>
        <dbReference type="ARBA" id="ARBA00022692"/>
    </source>
</evidence>
<reference evidence="9 10" key="3">
    <citation type="submission" date="2020-08" db="EMBL/GenBank/DDBJ databases">
        <title>Genomic Encyclopedia of Type Strains, Phase IV (KMG-IV): sequencing the most valuable type-strain genomes for metagenomic binning, comparative biology and taxonomic classification.</title>
        <authorList>
            <person name="Goeker M."/>
        </authorList>
    </citation>
    <scope>NUCLEOTIDE SEQUENCE [LARGE SCALE GENOMIC DNA]</scope>
    <source>
        <strain evidence="9 10">DSM 24105</strain>
    </source>
</reference>
<feature type="transmembrane region" description="Helical" evidence="6">
    <location>
        <begin position="12"/>
        <end position="32"/>
    </location>
</feature>